<gene>
    <name evidence="1" type="ORF">SAMN05444277_10814</name>
</gene>
<dbReference type="EMBL" id="FOXQ01000008">
    <property type="protein sequence ID" value="SFQ28298.1"/>
    <property type="molecule type" value="Genomic_DNA"/>
</dbReference>
<accession>A0A1I5X8K6</accession>
<dbReference type="STRING" id="1465490.SAMN05444277_10814"/>
<reference evidence="1 2" key="1">
    <citation type="submission" date="2016-10" db="EMBL/GenBank/DDBJ databases">
        <authorList>
            <person name="de Groot N.N."/>
        </authorList>
    </citation>
    <scope>NUCLEOTIDE SEQUENCE [LARGE SCALE GENOMIC DNA]</scope>
    <source>
        <strain evidence="1 2">DSM 28286</strain>
    </source>
</reference>
<dbReference type="SUPFAM" id="SSF56935">
    <property type="entry name" value="Porins"/>
    <property type="match status" value="1"/>
</dbReference>
<evidence type="ECO:0000313" key="2">
    <source>
        <dbReference type="Proteomes" id="UP000199031"/>
    </source>
</evidence>
<organism evidence="1 2">
    <name type="scientific">Parafilimonas terrae</name>
    <dbReference type="NCBI Taxonomy" id="1465490"/>
    <lineage>
        <taxon>Bacteria</taxon>
        <taxon>Pseudomonadati</taxon>
        <taxon>Bacteroidota</taxon>
        <taxon>Chitinophagia</taxon>
        <taxon>Chitinophagales</taxon>
        <taxon>Chitinophagaceae</taxon>
        <taxon>Parafilimonas</taxon>
    </lineage>
</organism>
<protein>
    <recommendedName>
        <fullName evidence="3">Phosphate-selective porin O and P</fullName>
    </recommendedName>
</protein>
<dbReference type="InterPro" id="IPR023614">
    <property type="entry name" value="Porin_dom_sf"/>
</dbReference>
<evidence type="ECO:0000313" key="1">
    <source>
        <dbReference type="EMBL" id="SFQ28298.1"/>
    </source>
</evidence>
<dbReference type="OrthoDB" id="9768080at2"/>
<dbReference type="AlphaFoldDB" id="A0A1I5X8K6"/>
<dbReference type="Gene3D" id="2.40.160.10">
    <property type="entry name" value="Porin"/>
    <property type="match status" value="1"/>
</dbReference>
<dbReference type="RefSeq" id="WP_143075865.1">
    <property type="nucleotide sequence ID" value="NZ_FOXQ01000008.1"/>
</dbReference>
<name>A0A1I5X8K6_9BACT</name>
<proteinExistence type="predicted"/>
<sequence length="378" mass="41302">MGKNKTVISGYGDAFYQRNFYQQQSTVSLERIVLFVGHRFSDKISLFTEMELEHAVVAGSNSDESNSSVGGDISMEQAYLKFNFNSRNYLVAGLFLPRIGILNENHLPVNFNGVERPLVEQLIIPATWREIGVAFYGTLNNIPLTYDIGIMNGLNSANFQHGSGFRDGRGLGSNAFANNLGLTAAVQYNISDFKFQVSGYMGGTVGLSKRGADSLDLDNGAFGTPLYLGEADVQYSKNGFSGKILGAYVAYPDADKVNTAYAKNVASGMYGAYAEAGYDWLYNKQKTAQFITFVRGEIFDLNSNLPAPPKAIYDGTEKQTQIIAGFSYLPIPNVVIKADVRLQHTGPQNPALVINPPPNALPYSRSNQFLNVGIGYSF</sequence>
<evidence type="ECO:0008006" key="3">
    <source>
        <dbReference type="Google" id="ProtNLM"/>
    </source>
</evidence>
<dbReference type="Proteomes" id="UP000199031">
    <property type="component" value="Unassembled WGS sequence"/>
</dbReference>
<keyword evidence="2" id="KW-1185">Reference proteome</keyword>